<dbReference type="Pfam" id="PF04535">
    <property type="entry name" value="CASP_dom"/>
    <property type="match status" value="1"/>
</dbReference>
<name>A0AAD8INK3_9APIA</name>
<accession>A0AAD8INK3</accession>
<dbReference type="InterPro" id="IPR044173">
    <property type="entry name" value="CASPL"/>
</dbReference>
<dbReference type="PANTHER" id="PTHR36488">
    <property type="entry name" value="CASP-LIKE PROTEIN 1U1"/>
    <property type="match status" value="1"/>
</dbReference>
<keyword evidence="11" id="KW-1185">Reference proteome</keyword>
<dbReference type="Proteomes" id="UP001237642">
    <property type="component" value="Unassembled WGS sequence"/>
</dbReference>
<organism evidence="10 11">
    <name type="scientific">Heracleum sosnowskyi</name>
    <dbReference type="NCBI Taxonomy" id="360622"/>
    <lineage>
        <taxon>Eukaryota</taxon>
        <taxon>Viridiplantae</taxon>
        <taxon>Streptophyta</taxon>
        <taxon>Embryophyta</taxon>
        <taxon>Tracheophyta</taxon>
        <taxon>Spermatophyta</taxon>
        <taxon>Magnoliopsida</taxon>
        <taxon>eudicotyledons</taxon>
        <taxon>Gunneridae</taxon>
        <taxon>Pentapetalae</taxon>
        <taxon>asterids</taxon>
        <taxon>campanulids</taxon>
        <taxon>Apiales</taxon>
        <taxon>Apiaceae</taxon>
        <taxon>Apioideae</taxon>
        <taxon>apioid superclade</taxon>
        <taxon>Tordylieae</taxon>
        <taxon>Tordyliinae</taxon>
        <taxon>Heracleum</taxon>
    </lineage>
</organism>
<dbReference type="GO" id="GO:0005886">
    <property type="term" value="C:plasma membrane"/>
    <property type="evidence" value="ECO:0007669"/>
    <property type="project" value="UniProtKB-SubCell"/>
</dbReference>
<evidence type="ECO:0000259" key="9">
    <source>
        <dbReference type="Pfam" id="PF04535"/>
    </source>
</evidence>
<evidence type="ECO:0000313" key="11">
    <source>
        <dbReference type="Proteomes" id="UP001237642"/>
    </source>
</evidence>
<evidence type="ECO:0000256" key="2">
    <source>
        <dbReference type="ARBA" id="ARBA00007651"/>
    </source>
</evidence>
<comment type="caution">
    <text evidence="10">The sequence shown here is derived from an EMBL/GenBank/DDBJ whole genome shotgun (WGS) entry which is preliminary data.</text>
</comment>
<keyword evidence="6 8" id="KW-1133">Transmembrane helix</keyword>
<evidence type="ECO:0000256" key="8">
    <source>
        <dbReference type="RuleBase" id="RU361233"/>
    </source>
</evidence>
<comment type="similarity">
    <text evidence="2 8">Belongs to the Casparian strip membrane proteins (CASP) family.</text>
</comment>
<dbReference type="NCBIfam" id="TIGR01569">
    <property type="entry name" value="A_tha_TIGR01569"/>
    <property type="match status" value="1"/>
</dbReference>
<feature type="domain" description="Casparian strip membrane protein" evidence="9">
    <location>
        <begin position="33"/>
        <end position="179"/>
    </location>
</feature>
<evidence type="ECO:0000313" key="10">
    <source>
        <dbReference type="EMBL" id="KAK1387627.1"/>
    </source>
</evidence>
<feature type="transmembrane region" description="Helical" evidence="8">
    <location>
        <begin position="35"/>
        <end position="59"/>
    </location>
</feature>
<keyword evidence="5 8" id="KW-0812">Transmembrane</keyword>
<dbReference type="AlphaFoldDB" id="A0AAD8INK3"/>
<gene>
    <name evidence="10" type="ORF">POM88_015805</name>
</gene>
<evidence type="ECO:0000256" key="7">
    <source>
        <dbReference type="ARBA" id="ARBA00023136"/>
    </source>
</evidence>
<evidence type="ECO:0000256" key="5">
    <source>
        <dbReference type="ARBA" id="ARBA00022692"/>
    </source>
</evidence>
<dbReference type="InterPro" id="IPR006459">
    <property type="entry name" value="CASP/CASPL"/>
</dbReference>
<evidence type="ECO:0000256" key="6">
    <source>
        <dbReference type="ARBA" id="ARBA00022989"/>
    </source>
</evidence>
<evidence type="ECO:0000256" key="3">
    <source>
        <dbReference type="ARBA" id="ARBA00011489"/>
    </source>
</evidence>
<dbReference type="InterPro" id="IPR006702">
    <property type="entry name" value="CASP_dom"/>
</dbReference>
<feature type="transmembrane region" description="Helical" evidence="8">
    <location>
        <begin position="117"/>
        <end position="147"/>
    </location>
</feature>
<evidence type="ECO:0000256" key="1">
    <source>
        <dbReference type="ARBA" id="ARBA00004651"/>
    </source>
</evidence>
<comment type="subcellular location">
    <subcellularLocation>
        <location evidence="1 8">Cell membrane</location>
        <topology evidence="1 8">Multi-pass membrane protein</topology>
    </subcellularLocation>
</comment>
<comment type="subunit">
    <text evidence="3 8">Homodimer and heterodimers.</text>
</comment>
<evidence type="ECO:0000256" key="4">
    <source>
        <dbReference type="ARBA" id="ARBA00022475"/>
    </source>
</evidence>
<sequence>MSDINSESQSIMARDHKMNGHGSNKLAKYAGFIEVVLRFILFLTTLAPVLLLATSKQTVFFRLPFPPYGMSASAKFTSIPALVFEISALSAACLYSIITGLLSIYSYMMGINRSAKLMFSIFVMDLLLVGMVAAAGGAGGEAAYIGLRGNKSARWPKICTAYDTFCLHVGFSCLTSIFADTALIFLIILYVLTLSP</sequence>
<feature type="transmembrane region" description="Helical" evidence="8">
    <location>
        <begin position="167"/>
        <end position="192"/>
    </location>
</feature>
<protein>
    <recommendedName>
        <fullName evidence="8">CASP-like protein</fullName>
    </recommendedName>
</protein>
<keyword evidence="4 8" id="KW-1003">Cell membrane</keyword>
<keyword evidence="7 8" id="KW-0472">Membrane</keyword>
<dbReference type="PANTHER" id="PTHR36488:SF8">
    <property type="entry name" value="CASP-LIKE PROTEIN 1U1"/>
    <property type="match status" value="1"/>
</dbReference>
<feature type="transmembrane region" description="Helical" evidence="8">
    <location>
        <begin position="79"/>
        <end position="105"/>
    </location>
</feature>
<dbReference type="EMBL" id="JAUIZM010000004">
    <property type="protein sequence ID" value="KAK1387627.1"/>
    <property type="molecule type" value="Genomic_DNA"/>
</dbReference>
<reference evidence="10" key="1">
    <citation type="submission" date="2023-02" db="EMBL/GenBank/DDBJ databases">
        <title>Genome of toxic invasive species Heracleum sosnowskyi carries increased number of genes despite the absence of recent whole-genome duplications.</title>
        <authorList>
            <person name="Schelkunov M."/>
            <person name="Shtratnikova V."/>
            <person name="Makarenko M."/>
            <person name="Klepikova A."/>
            <person name="Omelchenko D."/>
            <person name="Novikova G."/>
            <person name="Obukhova E."/>
            <person name="Bogdanov V."/>
            <person name="Penin A."/>
            <person name="Logacheva M."/>
        </authorList>
    </citation>
    <scope>NUCLEOTIDE SEQUENCE</scope>
    <source>
        <strain evidence="10">Hsosn_3</strain>
        <tissue evidence="10">Leaf</tissue>
    </source>
</reference>
<reference evidence="10" key="2">
    <citation type="submission" date="2023-05" db="EMBL/GenBank/DDBJ databases">
        <authorList>
            <person name="Schelkunov M.I."/>
        </authorList>
    </citation>
    <scope>NUCLEOTIDE SEQUENCE</scope>
    <source>
        <strain evidence="10">Hsosn_3</strain>
        <tissue evidence="10">Leaf</tissue>
    </source>
</reference>
<proteinExistence type="inferred from homology"/>